<gene>
    <name evidence="2" type="ORF">C24_LOCUS7691</name>
</gene>
<dbReference type="Proteomes" id="UP000434276">
    <property type="component" value="Unassembled WGS sequence"/>
</dbReference>
<proteinExistence type="predicted"/>
<feature type="coiled-coil region" evidence="1">
    <location>
        <begin position="76"/>
        <end position="103"/>
    </location>
</feature>
<organism evidence="2 3">
    <name type="scientific">Arabidopsis thaliana</name>
    <name type="common">Mouse-ear cress</name>
    <dbReference type="NCBI Taxonomy" id="3702"/>
    <lineage>
        <taxon>Eukaryota</taxon>
        <taxon>Viridiplantae</taxon>
        <taxon>Streptophyta</taxon>
        <taxon>Embryophyta</taxon>
        <taxon>Tracheophyta</taxon>
        <taxon>Spermatophyta</taxon>
        <taxon>Magnoliopsida</taxon>
        <taxon>eudicotyledons</taxon>
        <taxon>Gunneridae</taxon>
        <taxon>Pentapetalae</taxon>
        <taxon>rosids</taxon>
        <taxon>malvids</taxon>
        <taxon>Brassicales</taxon>
        <taxon>Brassicaceae</taxon>
        <taxon>Camelineae</taxon>
        <taxon>Arabidopsis</taxon>
    </lineage>
</organism>
<protein>
    <submittedName>
        <fullName evidence="2">Uncharacterized protein</fullName>
    </submittedName>
</protein>
<dbReference type="AlphaFoldDB" id="A0A5S9WY31"/>
<name>A0A5S9WY31_ARATH</name>
<dbReference type="EMBL" id="CACSHJ010000088">
    <property type="protein sequence ID" value="CAA0361348.1"/>
    <property type="molecule type" value="Genomic_DNA"/>
</dbReference>
<dbReference type="ExpressionAtlas" id="A0A5S9WY31">
    <property type="expression patterns" value="baseline and differential"/>
</dbReference>
<accession>A0A5S9WY31</accession>
<dbReference type="OrthoDB" id="10597965at2759"/>
<evidence type="ECO:0000313" key="3">
    <source>
        <dbReference type="Proteomes" id="UP000434276"/>
    </source>
</evidence>
<evidence type="ECO:0000313" key="2">
    <source>
        <dbReference type="EMBL" id="CAA0361348.1"/>
    </source>
</evidence>
<sequence>MSQYLDQQALDTRTLHIKMDKVDGILSGMIDELSLSFRRMKIKLTKDVATLIKKCSNHRRIGHPDNRGKERPCSTVRELLDKNTVLEERLKMLEERANKNEEKLHEEIFLLRELADCQREAGKNHMSDFKVLFSNDLSSAAQIKKYGDKAKATMVKNKNLEDSYKLLTETIHVEFDKSLDLLHGIKSKLGSTETTFNETIERLDKKYNSLLLRATICEKRIEENS</sequence>
<reference evidence="2 3" key="1">
    <citation type="submission" date="2019-12" db="EMBL/GenBank/DDBJ databases">
        <authorList>
            <person name="Jiao W.-B."/>
            <person name="Schneeberger K."/>
        </authorList>
    </citation>
    <scope>NUCLEOTIDE SEQUENCE [LARGE SCALE GENOMIC DNA]</scope>
    <source>
        <strain evidence="3">cv. C24</strain>
    </source>
</reference>
<evidence type="ECO:0000256" key="1">
    <source>
        <dbReference type="SAM" id="Coils"/>
    </source>
</evidence>
<keyword evidence="1" id="KW-0175">Coiled coil</keyword>